<name>A0A2M8KTB1_9BACT</name>
<reference evidence="3" key="1">
    <citation type="submission" date="2017-09" db="EMBL/GenBank/DDBJ databases">
        <title>Depth-based differentiation of microbial function through sediment-hosted aquifers and enrichment of novel symbionts in the deep terrestrial subsurface.</title>
        <authorList>
            <person name="Probst A.J."/>
            <person name="Ladd B."/>
            <person name="Jarett J.K."/>
            <person name="Geller-Mcgrath D.E."/>
            <person name="Sieber C.M.K."/>
            <person name="Emerson J.B."/>
            <person name="Anantharaman K."/>
            <person name="Thomas B.C."/>
            <person name="Malmstrom R."/>
            <person name="Stieglmeier M."/>
            <person name="Klingl A."/>
            <person name="Woyke T."/>
            <person name="Ryan C.M."/>
            <person name="Banfield J.F."/>
        </authorList>
    </citation>
    <scope>NUCLEOTIDE SEQUENCE [LARGE SCALE GENOMIC DNA]</scope>
</reference>
<sequence>MDFKLLLQRAIDIRNKYSVFEKQKTGKEWTNLNLMEGFVGDVGDLMKLVMAKEGVREIPDVDQKLAHELSDCLWSVLVLANKYNVDLETSFLQTMDELEKRIESELKE</sequence>
<organism evidence="2 3">
    <name type="scientific">Candidatus Roizmanbacteria bacterium CG10_big_fil_rev_8_21_14_0_10_39_6</name>
    <dbReference type="NCBI Taxonomy" id="1974853"/>
    <lineage>
        <taxon>Bacteria</taxon>
        <taxon>Candidatus Roizmaniibacteriota</taxon>
    </lineage>
</organism>
<dbReference type="InterPro" id="IPR004518">
    <property type="entry name" value="MazG-like_dom"/>
</dbReference>
<proteinExistence type="predicted"/>
<keyword evidence="2" id="KW-0378">Hydrolase</keyword>
<dbReference type="GO" id="GO:0016787">
    <property type="term" value="F:hydrolase activity"/>
    <property type="evidence" value="ECO:0007669"/>
    <property type="project" value="UniProtKB-KW"/>
</dbReference>
<dbReference type="PANTHER" id="PTHR42692">
    <property type="entry name" value="NUCLEOTIDE PYROPHOSPHOHYDROLASE"/>
    <property type="match status" value="1"/>
</dbReference>
<accession>A0A2M8KTB1</accession>
<dbReference type="Gene3D" id="1.10.287.1080">
    <property type="entry name" value="MazG-like"/>
    <property type="match status" value="1"/>
</dbReference>
<evidence type="ECO:0000259" key="1">
    <source>
        <dbReference type="Pfam" id="PF03819"/>
    </source>
</evidence>
<evidence type="ECO:0000313" key="3">
    <source>
        <dbReference type="Proteomes" id="UP000229554"/>
    </source>
</evidence>
<dbReference type="Proteomes" id="UP000229554">
    <property type="component" value="Unassembled WGS sequence"/>
</dbReference>
<protein>
    <submittedName>
        <fullName evidence="2">Nucleotide pyrophosphohydrolase</fullName>
    </submittedName>
</protein>
<evidence type="ECO:0000313" key="2">
    <source>
        <dbReference type="EMBL" id="PJE63174.1"/>
    </source>
</evidence>
<dbReference type="AlphaFoldDB" id="A0A2M8KTB1"/>
<dbReference type="EMBL" id="PFED01000041">
    <property type="protein sequence ID" value="PJE63174.1"/>
    <property type="molecule type" value="Genomic_DNA"/>
</dbReference>
<dbReference type="PANTHER" id="PTHR42692:SF2">
    <property type="entry name" value="IG HYPOTHETICAL 16995"/>
    <property type="match status" value="1"/>
</dbReference>
<gene>
    <name evidence="2" type="ORF">COU88_00950</name>
</gene>
<feature type="domain" description="NTP pyrophosphohydrolase MazG-like" evidence="1">
    <location>
        <begin position="52"/>
        <end position="101"/>
    </location>
</feature>
<dbReference type="Pfam" id="PF03819">
    <property type="entry name" value="MazG"/>
    <property type="match status" value="1"/>
</dbReference>
<comment type="caution">
    <text evidence="2">The sequence shown here is derived from an EMBL/GenBank/DDBJ whole genome shotgun (WGS) entry which is preliminary data.</text>
</comment>
<dbReference type="InterPro" id="IPR047046">
    <property type="entry name" value="YpjD/YvdC"/>
</dbReference>
<dbReference type="SUPFAM" id="SSF101386">
    <property type="entry name" value="all-alpha NTP pyrophosphatases"/>
    <property type="match status" value="1"/>
</dbReference>